<proteinExistence type="inferred from homology"/>
<dbReference type="PANTHER" id="PTHR43540:SF10">
    <property type="entry name" value="ISOCHORISMATASE"/>
    <property type="match status" value="1"/>
</dbReference>
<comment type="caution">
    <text evidence="4">The sequence shown here is derived from an EMBL/GenBank/DDBJ whole genome shotgun (WGS) entry which is preliminary data.</text>
</comment>
<comment type="similarity">
    <text evidence="1">Belongs to the isochorismatase family.</text>
</comment>
<dbReference type="RefSeq" id="WP_009166849.1">
    <property type="nucleotide sequence ID" value="NZ_AYZI01000008.1"/>
</dbReference>
<evidence type="ECO:0000313" key="4">
    <source>
        <dbReference type="EMBL" id="KRM90504.1"/>
    </source>
</evidence>
<dbReference type="EMBL" id="AYZI01000008">
    <property type="protein sequence ID" value="KRM90504.1"/>
    <property type="molecule type" value="Genomic_DNA"/>
</dbReference>
<dbReference type="CDD" id="cd00431">
    <property type="entry name" value="cysteine_hydrolases"/>
    <property type="match status" value="1"/>
</dbReference>
<evidence type="ECO:0000256" key="2">
    <source>
        <dbReference type="ARBA" id="ARBA00022801"/>
    </source>
</evidence>
<evidence type="ECO:0000256" key="1">
    <source>
        <dbReference type="ARBA" id="ARBA00006336"/>
    </source>
</evidence>
<dbReference type="PATRIC" id="fig|1423745.4.peg.1253"/>
<gene>
    <name evidence="4" type="ORF">FC87_GL001188</name>
</gene>
<dbReference type="InterPro" id="IPR050272">
    <property type="entry name" value="Isochorismatase-like_hydrls"/>
</dbReference>
<dbReference type="Proteomes" id="UP000051586">
    <property type="component" value="Unassembled WGS sequence"/>
</dbReference>
<dbReference type="Pfam" id="PF00857">
    <property type="entry name" value="Isochorismatase"/>
    <property type="match status" value="1"/>
</dbReference>
<name>A0A0R2CFS5_9LACO</name>
<evidence type="ECO:0000313" key="5">
    <source>
        <dbReference type="Proteomes" id="UP000051586"/>
    </source>
</evidence>
<reference evidence="4 5" key="1">
    <citation type="journal article" date="2015" name="Genome Announc.">
        <title>Expanding the biotechnology potential of lactobacilli through comparative genomics of 213 strains and associated genera.</title>
        <authorList>
            <person name="Sun Z."/>
            <person name="Harris H.M."/>
            <person name="McCann A."/>
            <person name="Guo C."/>
            <person name="Argimon S."/>
            <person name="Zhang W."/>
            <person name="Yang X."/>
            <person name="Jeffery I.B."/>
            <person name="Cooney J.C."/>
            <person name="Kagawa T.F."/>
            <person name="Liu W."/>
            <person name="Song Y."/>
            <person name="Salvetti E."/>
            <person name="Wrobel A."/>
            <person name="Rasinkangas P."/>
            <person name="Parkhill J."/>
            <person name="Rea M.C."/>
            <person name="O'Sullivan O."/>
            <person name="Ritari J."/>
            <person name="Douillard F.P."/>
            <person name="Paul Ross R."/>
            <person name="Yang R."/>
            <person name="Briner A.E."/>
            <person name="Felis G.E."/>
            <person name="de Vos W.M."/>
            <person name="Barrangou R."/>
            <person name="Klaenhammer T.R."/>
            <person name="Caufield P.W."/>
            <person name="Cui Y."/>
            <person name="Zhang H."/>
            <person name="O'Toole P.W."/>
        </authorList>
    </citation>
    <scope>NUCLEOTIDE SEQUENCE [LARGE SCALE GENOMIC DNA]</scope>
    <source>
        <strain evidence="4 5">DSM 22689</strain>
    </source>
</reference>
<dbReference type="STRING" id="1423745.GCA_001311215_00797"/>
<dbReference type="SUPFAM" id="SSF52499">
    <property type="entry name" value="Isochorismatase-like hydrolases"/>
    <property type="match status" value="1"/>
</dbReference>
<dbReference type="GO" id="GO:0016787">
    <property type="term" value="F:hydrolase activity"/>
    <property type="evidence" value="ECO:0007669"/>
    <property type="project" value="UniProtKB-KW"/>
</dbReference>
<feature type="domain" description="Isochorismatase-like" evidence="3">
    <location>
        <begin position="5"/>
        <end position="183"/>
    </location>
</feature>
<dbReference type="AlphaFoldDB" id="A0A0R2CFS5"/>
<sequence>MNNHALLVIDYTNDFVADQGALSLKKPAQACENRILELAEKFRKNQQFVILPTDVHQPDDPYHPESKLFPTHNVRNTWGRCLYGGLQTWYEKYQQPGKIWQIDKTRYSAFTGTDLDLRLRERQVSTVHLVGVATDICLLHTAISAYNLNYQIILHTGGSAGFTGQNEQFVFDHLKSSLGAKVIE</sequence>
<dbReference type="Gene3D" id="3.40.50.850">
    <property type="entry name" value="Isochorismatase-like"/>
    <property type="match status" value="1"/>
</dbReference>
<organism evidence="4 5">
    <name type="scientific">Fructilactobacillus florum DSM 22689 = JCM 16035</name>
    <dbReference type="NCBI Taxonomy" id="1423745"/>
    <lineage>
        <taxon>Bacteria</taxon>
        <taxon>Bacillati</taxon>
        <taxon>Bacillota</taxon>
        <taxon>Bacilli</taxon>
        <taxon>Lactobacillales</taxon>
        <taxon>Lactobacillaceae</taxon>
        <taxon>Fructilactobacillus</taxon>
    </lineage>
</organism>
<dbReference type="InterPro" id="IPR000868">
    <property type="entry name" value="Isochorismatase-like_dom"/>
</dbReference>
<dbReference type="PANTHER" id="PTHR43540">
    <property type="entry name" value="PEROXYUREIDOACRYLATE/UREIDOACRYLATE AMIDOHYDROLASE-RELATED"/>
    <property type="match status" value="1"/>
</dbReference>
<evidence type="ECO:0000259" key="3">
    <source>
        <dbReference type="Pfam" id="PF00857"/>
    </source>
</evidence>
<protein>
    <submittedName>
        <fullName evidence="4">Pyrazinamidase-nicotinamidase</fullName>
    </submittedName>
</protein>
<keyword evidence="2" id="KW-0378">Hydrolase</keyword>
<accession>A0A0R2CFS5</accession>
<dbReference type="InterPro" id="IPR036380">
    <property type="entry name" value="Isochorismatase-like_sf"/>
</dbReference>